<gene>
    <name evidence="4" type="ORF">IX38_15380</name>
</gene>
<reference evidence="4 5" key="1">
    <citation type="submission" date="2014-07" db="EMBL/GenBank/DDBJ databases">
        <title>Genome of Chryseobacterium luteum DSM 18605.</title>
        <authorList>
            <person name="Stropko S.J."/>
            <person name="Pipes S.E."/>
            <person name="Newman J.D."/>
        </authorList>
    </citation>
    <scope>NUCLEOTIDE SEQUENCE [LARGE SCALE GENOMIC DNA]</scope>
    <source>
        <strain evidence="4 5">DSM 18605</strain>
    </source>
</reference>
<dbReference type="RefSeq" id="WP_034706196.1">
    <property type="nucleotide sequence ID" value="NZ_JPRO01000014.1"/>
</dbReference>
<dbReference type="STRING" id="421531.IX38_15380"/>
<sequence length="630" mass="71540">MMKILILGTLTTASLYFAQIYPVSAIPENLKKNADVVVRRDFTTAQVNKIDEIKYQYNTVTTVLNKDGDSKAQIYIPYQKGDNISDVKVTIYDESGKKVKSFSKSDFGDFANNTQGVFYSDSRVLALPYTSAYYPYTIDFSYQITDENTIFIPDFVPFSSPNISLEEAQFKIINKSGIDLKTKIYPSKYNYTAVTETDNGNEKNYSYKNVPAIDDALMLPQPEKIVPKVSFALARFNLEGKQGALNNWMDFGTWYYTNLVEPVSASTPAIKAEVAALKLEGSTEGKVKKLYQYMQSKTRYIFVGLGIGGWLPMFPDEVQKKGYGDCKGLTNYMKTLLNEAGIPSHYCVINSGSSQISFDPEFPSMGGNHAILMVPTEKGNIWLENTSQQIAFNHLSYSTTDRNVLAVTKKGIELINTPAYAAEQNKEKQILKINLTEDNSISGEIQFAYTGSQYDNNLAYAYLSPKERTEAMKTRFDVLNFEKVEMKDFVNDKDNAVIKFNMNFKANNYSKSTGTNLIFRAVPIFANNYYKSDENRELPFEIGQSFQDEYEIDFIIPKNYKIDEVPENITINSEFGTYKLNIVKNGESLKVTRFIKINKGIFPKEKYNEYVSFRKKTLNTDNSKILLTKI</sequence>
<proteinExistence type="predicted"/>
<name>A0A085ZBR3_9FLAO</name>
<evidence type="ECO:0000313" key="5">
    <source>
        <dbReference type="Proteomes" id="UP000028703"/>
    </source>
</evidence>
<dbReference type="Proteomes" id="UP000028703">
    <property type="component" value="Unassembled WGS sequence"/>
</dbReference>
<evidence type="ECO:0000313" key="4">
    <source>
        <dbReference type="EMBL" id="KFF01877.1"/>
    </source>
</evidence>
<dbReference type="OrthoDB" id="8595007at2"/>
<feature type="domain" description="DUF3858" evidence="3">
    <location>
        <begin position="534"/>
        <end position="626"/>
    </location>
</feature>
<dbReference type="InterPro" id="IPR024618">
    <property type="entry name" value="DUF3857"/>
</dbReference>
<dbReference type="InterPro" id="IPR024544">
    <property type="entry name" value="DUF3858"/>
</dbReference>
<dbReference type="Gene3D" id="3.10.620.30">
    <property type="match status" value="1"/>
</dbReference>
<feature type="domain" description="DUF3857" evidence="2">
    <location>
        <begin position="54"/>
        <end position="212"/>
    </location>
</feature>
<dbReference type="Gene3D" id="2.60.120.1130">
    <property type="match status" value="1"/>
</dbReference>
<dbReference type="EMBL" id="JPRO01000014">
    <property type="protein sequence ID" value="KFF01877.1"/>
    <property type="molecule type" value="Genomic_DNA"/>
</dbReference>
<dbReference type="Pfam" id="PF12969">
    <property type="entry name" value="DUF3857"/>
    <property type="match status" value="1"/>
</dbReference>
<evidence type="ECO:0000256" key="1">
    <source>
        <dbReference type="SAM" id="SignalP"/>
    </source>
</evidence>
<evidence type="ECO:0000259" key="3">
    <source>
        <dbReference type="Pfam" id="PF12970"/>
    </source>
</evidence>
<comment type="caution">
    <text evidence="4">The sequence shown here is derived from an EMBL/GenBank/DDBJ whole genome shotgun (WGS) entry which is preliminary data.</text>
</comment>
<feature type="chain" id="PRO_5001800986" evidence="1">
    <location>
        <begin position="19"/>
        <end position="630"/>
    </location>
</feature>
<dbReference type="Gene3D" id="2.60.40.3140">
    <property type="match status" value="1"/>
</dbReference>
<accession>A0A085ZBR3</accession>
<evidence type="ECO:0000259" key="2">
    <source>
        <dbReference type="Pfam" id="PF12969"/>
    </source>
</evidence>
<organism evidence="4 5">
    <name type="scientific">Chryseobacterium luteum</name>
    <dbReference type="NCBI Taxonomy" id="421531"/>
    <lineage>
        <taxon>Bacteria</taxon>
        <taxon>Pseudomonadati</taxon>
        <taxon>Bacteroidota</taxon>
        <taxon>Flavobacteriia</taxon>
        <taxon>Flavobacteriales</taxon>
        <taxon>Weeksellaceae</taxon>
        <taxon>Chryseobacterium group</taxon>
        <taxon>Chryseobacterium</taxon>
    </lineage>
</organism>
<dbReference type="Pfam" id="PF12970">
    <property type="entry name" value="DUF3858"/>
    <property type="match status" value="1"/>
</dbReference>
<dbReference type="eggNOG" id="COG1305">
    <property type="taxonomic scope" value="Bacteria"/>
</dbReference>
<protein>
    <submittedName>
        <fullName evidence="4">GTPase</fullName>
    </submittedName>
</protein>
<feature type="signal peptide" evidence="1">
    <location>
        <begin position="1"/>
        <end position="18"/>
    </location>
</feature>
<keyword evidence="1" id="KW-0732">Signal</keyword>
<keyword evidence="5" id="KW-1185">Reference proteome</keyword>
<dbReference type="AlphaFoldDB" id="A0A085ZBR3"/>